<evidence type="ECO:0000259" key="1">
    <source>
        <dbReference type="PROSITE" id="PS51186"/>
    </source>
</evidence>
<dbReference type="AlphaFoldDB" id="A0AAW0RTQ1"/>
<dbReference type="Proteomes" id="UP001397290">
    <property type="component" value="Unassembled WGS sequence"/>
</dbReference>
<gene>
    <name evidence="2" type="ORF">G3M48_004472</name>
</gene>
<evidence type="ECO:0000313" key="2">
    <source>
        <dbReference type="EMBL" id="KAK8145413.1"/>
    </source>
</evidence>
<proteinExistence type="predicted"/>
<sequence>MYRDIATSRLLLRPVQTNEEGSIDLERFHTLWSNEQATKWSMRGPCRTLAESKAWMASIVPMPMPTINIRVSYSVLYAESDGGLIHPVNVDEKDWKMAGIVTLLPTDFKLEGESFTYARGADGDPYRAVELGYLFAPEVWGKGFATESVRAVLDVYKRDVQPTDALFPREILAWVHEKNAGSRRVLQKVGFKEVRQFEAQGWLPLVEDAKKHIVVHFRMDV</sequence>
<feature type="domain" description="N-acetyltransferase" evidence="1">
    <location>
        <begin position="44"/>
        <end position="220"/>
    </location>
</feature>
<accession>A0AAW0RTQ1</accession>
<dbReference type="PANTHER" id="PTHR43792">
    <property type="entry name" value="GNAT FAMILY, PUTATIVE (AFU_ORTHOLOGUE AFUA_3G00765)-RELATED-RELATED"/>
    <property type="match status" value="1"/>
</dbReference>
<dbReference type="InterPro" id="IPR000182">
    <property type="entry name" value="GNAT_dom"/>
</dbReference>
<dbReference type="GO" id="GO:0016747">
    <property type="term" value="F:acyltransferase activity, transferring groups other than amino-acyl groups"/>
    <property type="evidence" value="ECO:0007669"/>
    <property type="project" value="InterPro"/>
</dbReference>
<keyword evidence="3" id="KW-1185">Reference proteome</keyword>
<comment type="caution">
    <text evidence="2">The sequence shown here is derived from an EMBL/GenBank/DDBJ whole genome shotgun (WGS) entry which is preliminary data.</text>
</comment>
<organism evidence="2 3">
    <name type="scientific">Beauveria asiatica</name>
    <dbReference type="NCBI Taxonomy" id="1069075"/>
    <lineage>
        <taxon>Eukaryota</taxon>
        <taxon>Fungi</taxon>
        <taxon>Dikarya</taxon>
        <taxon>Ascomycota</taxon>
        <taxon>Pezizomycotina</taxon>
        <taxon>Sordariomycetes</taxon>
        <taxon>Hypocreomycetidae</taxon>
        <taxon>Hypocreales</taxon>
        <taxon>Cordycipitaceae</taxon>
        <taxon>Beauveria</taxon>
    </lineage>
</organism>
<dbReference type="PANTHER" id="PTHR43792:SF1">
    <property type="entry name" value="N-ACETYLTRANSFERASE DOMAIN-CONTAINING PROTEIN"/>
    <property type="match status" value="1"/>
</dbReference>
<dbReference type="Pfam" id="PF13302">
    <property type="entry name" value="Acetyltransf_3"/>
    <property type="match status" value="1"/>
</dbReference>
<dbReference type="SUPFAM" id="SSF55729">
    <property type="entry name" value="Acyl-CoA N-acyltransferases (Nat)"/>
    <property type="match status" value="1"/>
</dbReference>
<dbReference type="Gene3D" id="3.40.630.30">
    <property type="match status" value="1"/>
</dbReference>
<dbReference type="InterPro" id="IPR051531">
    <property type="entry name" value="N-acetyltransferase"/>
</dbReference>
<reference evidence="2 3" key="1">
    <citation type="submission" date="2020-02" db="EMBL/GenBank/DDBJ databases">
        <title>Comparative genomics of the hypocrealean fungal genus Beauvera.</title>
        <authorList>
            <person name="Showalter D.N."/>
            <person name="Bushley K.E."/>
            <person name="Rehner S.A."/>
        </authorList>
    </citation>
    <scope>NUCLEOTIDE SEQUENCE [LARGE SCALE GENOMIC DNA]</scope>
    <source>
        <strain evidence="2 3">ARSEF4384</strain>
    </source>
</reference>
<dbReference type="InterPro" id="IPR016181">
    <property type="entry name" value="Acyl_CoA_acyltransferase"/>
</dbReference>
<dbReference type="EMBL" id="JAAHCF010000292">
    <property type="protein sequence ID" value="KAK8145413.1"/>
    <property type="molecule type" value="Genomic_DNA"/>
</dbReference>
<protein>
    <recommendedName>
        <fullName evidence="1">N-acetyltransferase domain-containing protein</fullName>
    </recommendedName>
</protein>
<name>A0AAW0RTQ1_9HYPO</name>
<dbReference type="PROSITE" id="PS51186">
    <property type="entry name" value="GNAT"/>
    <property type="match status" value="1"/>
</dbReference>
<evidence type="ECO:0000313" key="3">
    <source>
        <dbReference type="Proteomes" id="UP001397290"/>
    </source>
</evidence>